<evidence type="ECO:0000256" key="6">
    <source>
        <dbReference type="SAM" id="Phobius"/>
    </source>
</evidence>
<dbReference type="NCBIfam" id="NF008978">
    <property type="entry name" value="PRK12324.1-4"/>
    <property type="match status" value="1"/>
</dbReference>
<evidence type="ECO:0000256" key="3">
    <source>
        <dbReference type="ARBA" id="ARBA00022692"/>
    </source>
</evidence>
<keyword evidence="2" id="KW-1003">Cell membrane</keyword>
<keyword evidence="3 6" id="KW-0812">Transmembrane</keyword>
<evidence type="ECO:0000256" key="4">
    <source>
        <dbReference type="ARBA" id="ARBA00022989"/>
    </source>
</evidence>
<evidence type="ECO:0000256" key="2">
    <source>
        <dbReference type="ARBA" id="ARBA00022475"/>
    </source>
</evidence>
<keyword evidence="5 6" id="KW-0472">Membrane</keyword>
<feature type="transmembrane region" description="Helical" evidence="6">
    <location>
        <begin position="269"/>
        <end position="286"/>
    </location>
</feature>
<feature type="transmembrane region" description="Helical" evidence="6">
    <location>
        <begin position="164"/>
        <end position="185"/>
    </location>
</feature>
<organism evidence="7">
    <name type="scientific">uncultured Acidobacteriota bacterium</name>
    <dbReference type="NCBI Taxonomy" id="171953"/>
    <lineage>
        <taxon>Bacteria</taxon>
        <taxon>Pseudomonadati</taxon>
        <taxon>Acidobacteriota</taxon>
        <taxon>environmental samples</taxon>
    </lineage>
</organism>
<dbReference type="NCBIfam" id="NF008977">
    <property type="entry name" value="PRK12324.1-2"/>
    <property type="match status" value="1"/>
</dbReference>
<accession>Q7X362</accession>
<dbReference type="GO" id="GO:0016020">
    <property type="term" value="C:membrane"/>
    <property type="evidence" value="ECO:0007669"/>
    <property type="project" value="UniProtKB-SubCell"/>
</dbReference>
<dbReference type="CDD" id="cd13963">
    <property type="entry name" value="PT_UbiA_2"/>
    <property type="match status" value="1"/>
</dbReference>
<feature type="transmembrane region" description="Helical" evidence="6">
    <location>
        <begin position="307"/>
        <end position="325"/>
    </location>
</feature>
<feature type="transmembrane region" description="Helical" evidence="6">
    <location>
        <begin position="138"/>
        <end position="157"/>
    </location>
</feature>
<dbReference type="InterPro" id="IPR044878">
    <property type="entry name" value="UbiA_sf"/>
</dbReference>
<evidence type="ECO:0000313" key="7">
    <source>
        <dbReference type="EMBL" id="AAP58502.1"/>
    </source>
</evidence>
<keyword evidence="4 6" id="KW-1133">Transmembrane helix</keyword>
<evidence type="ECO:0000256" key="1">
    <source>
        <dbReference type="ARBA" id="ARBA00004141"/>
    </source>
</evidence>
<protein>
    <submittedName>
        <fullName evidence="7">Putative conserved membrane protein</fullName>
    </submittedName>
</protein>
<feature type="transmembrane region" description="Helical" evidence="6">
    <location>
        <begin position="235"/>
        <end position="257"/>
    </location>
</feature>
<evidence type="ECO:0000256" key="5">
    <source>
        <dbReference type="ARBA" id="ARBA00023136"/>
    </source>
</evidence>
<sequence length="335" mass="36426">MARHSIPDIIERAEPREARGSAPARPLGMSLVRSLRPAQWTKNLIIFGPLLLGQRLRDGVYVGTLLDGQAVLYSIAAFAIFCALSGVVYLLNDVADREADARHPIKRFRPIASGAVPVSTALATAIALGTVALGAAFWLRPAFGLLGAGYLGLLAVYSGPLKHVVIIDVLTIAVGFVLRAAAGAVVINVAISHWLLILTILLALFLALSKRRHELVLLADDATSHRRILQEYSPYLLDQMISVVTASTLLAYAFYTVSPETIQKFGSDRLVWTLPFPLYGIFRYLYLVHQKEGGGSPAEMLVTDRPLLVCVAVWVIVLALIIYWSQIPLLKGLIG</sequence>
<comment type="subcellular location">
    <subcellularLocation>
        <location evidence="1">Membrane</location>
        <topology evidence="1">Multi-pass membrane protein</topology>
    </subcellularLocation>
</comment>
<feature type="transmembrane region" description="Helical" evidence="6">
    <location>
        <begin position="191"/>
        <end position="208"/>
    </location>
</feature>
<dbReference type="PANTHER" id="PTHR42723">
    <property type="entry name" value="CHLOROPHYLL SYNTHASE"/>
    <property type="match status" value="1"/>
</dbReference>
<dbReference type="AlphaFoldDB" id="Q7X362"/>
<feature type="transmembrane region" description="Helical" evidence="6">
    <location>
        <begin position="111"/>
        <end position="132"/>
    </location>
</feature>
<name>Q7X362_9BACT</name>
<proteinExistence type="predicted"/>
<dbReference type="InterPro" id="IPR000537">
    <property type="entry name" value="UbiA_prenyltransferase"/>
</dbReference>
<feature type="transmembrane region" description="Helical" evidence="6">
    <location>
        <begin position="70"/>
        <end position="91"/>
    </location>
</feature>
<dbReference type="GO" id="GO:0016765">
    <property type="term" value="F:transferase activity, transferring alkyl or aryl (other than methyl) groups"/>
    <property type="evidence" value="ECO:0007669"/>
    <property type="project" value="InterPro"/>
</dbReference>
<dbReference type="Pfam" id="PF01040">
    <property type="entry name" value="UbiA"/>
    <property type="match status" value="1"/>
</dbReference>
<dbReference type="Gene3D" id="1.10.357.140">
    <property type="entry name" value="UbiA prenyltransferase"/>
    <property type="match status" value="1"/>
</dbReference>
<dbReference type="EMBL" id="AY281352">
    <property type="protein sequence ID" value="AAP58502.1"/>
    <property type="molecule type" value="Genomic_DNA"/>
</dbReference>
<dbReference type="InterPro" id="IPR050475">
    <property type="entry name" value="Prenyltransferase_related"/>
</dbReference>
<reference evidence="7" key="1">
    <citation type="journal article" date="2003" name="Mol. Microbiol.">
        <title>Acidobacteria form a coherent but highly diverse group within the bacterial domain: evidence from environmental genomics.</title>
        <authorList>
            <person name="Quaiser A."/>
            <person name="Ochsenreiter T."/>
            <person name="Lanz C."/>
            <person name="Schuster S.C."/>
            <person name="Treusch A.H."/>
            <person name="Eck J."/>
            <person name="Schleper C."/>
        </authorList>
    </citation>
    <scope>NUCLEOTIDE SEQUENCE</scope>
</reference>
<dbReference type="PANTHER" id="PTHR42723:SF1">
    <property type="entry name" value="CHLOROPHYLL SYNTHASE, CHLOROPLASTIC"/>
    <property type="match status" value="1"/>
</dbReference>